<evidence type="ECO:0000313" key="4">
    <source>
        <dbReference type="EMBL" id="RYR04349.1"/>
    </source>
</evidence>
<evidence type="ECO:0000256" key="1">
    <source>
        <dbReference type="PROSITE-ProRule" id="PRU00325"/>
    </source>
</evidence>
<name>A0A444YR50_ARAHY</name>
<dbReference type="PANTHER" id="PTHR31669:SF292">
    <property type="entry name" value="OS02G0262500 PROTEIN"/>
    <property type="match status" value="1"/>
</dbReference>
<gene>
    <name evidence="4" type="ORF">Ahy_B06g084046</name>
</gene>
<feature type="domain" description="SWIM-type" evidence="3">
    <location>
        <begin position="93"/>
        <end position="130"/>
    </location>
</feature>
<reference evidence="4 5" key="1">
    <citation type="submission" date="2019-01" db="EMBL/GenBank/DDBJ databases">
        <title>Sequencing of cultivated peanut Arachis hypogaea provides insights into genome evolution and oil improvement.</title>
        <authorList>
            <person name="Chen X."/>
        </authorList>
    </citation>
    <scope>NUCLEOTIDE SEQUENCE [LARGE SCALE GENOMIC DNA]</scope>
    <source>
        <strain evidence="5">cv. Fuhuasheng</strain>
        <tissue evidence="4">Leaves</tissue>
    </source>
</reference>
<dbReference type="GO" id="GO:0005634">
    <property type="term" value="C:nucleus"/>
    <property type="evidence" value="ECO:0007669"/>
    <property type="project" value="UniProtKB-SubCell"/>
</dbReference>
<comment type="function">
    <text evidence="2">Putative transcription activator involved in regulating light control of development.</text>
</comment>
<keyword evidence="2" id="KW-0862">Zinc</keyword>
<comment type="similarity">
    <text evidence="2">Belongs to the FHY3/FAR1 family.</text>
</comment>
<dbReference type="EMBL" id="SDMP01000016">
    <property type="protein sequence ID" value="RYR04349.1"/>
    <property type="molecule type" value="Genomic_DNA"/>
</dbReference>
<keyword evidence="2" id="KW-0539">Nucleus</keyword>
<keyword evidence="5" id="KW-1185">Reference proteome</keyword>
<evidence type="ECO:0000256" key="2">
    <source>
        <dbReference type="RuleBase" id="RU367018"/>
    </source>
</evidence>
<sequence length="286" mass="33267">MQIEKFIHNAYNLREFVEHFQHYLEFMRIRELVTDYRSAYGEPVVKTKLEAIEQFAGQSDGLYKRGFRTVLGGADASQQCESYVHQEDECLCFVWECNGEEDDEFSCLCQHMESFRLPCVHMVGILVYLNMTTIPRSLILDWWTKRAKQPSATSDGVRVGKIPDTTYISMHAAMLDNYRELVNLSCRFFDDYLNMKTRLAREHQFLWDKHRQRLGVAEEVRCGRRVVTSRDKFCSVQRYRVCGKAEHNSRKCHKSCTGENIGSCEAAVAYESMVAGEGGEDYFDFE</sequence>
<protein>
    <recommendedName>
        <fullName evidence="2">Protein FAR1-RELATED SEQUENCE</fullName>
    </recommendedName>
</protein>
<keyword evidence="1 2" id="KW-0863">Zinc-finger</keyword>
<proteinExistence type="inferred from homology"/>
<dbReference type="PROSITE" id="PS50966">
    <property type="entry name" value="ZF_SWIM"/>
    <property type="match status" value="1"/>
</dbReference>
<dbReference type="AlphaFoldDB" id="A0A444YR50"/>
<comment type="subcellular location">
    <subcellularLocation>
        <location evidence="2">Nucleus</location>
    </subcellularLocation>
</comment>
<accession>A0A444YR50</accession>
<evidence type="ECO:0000313" key="5">
    <source>
        <dbReference type="Proteomes" id="UP000289738"/>
    </source>
</evidence>
<comment type="caution">
    <text evidence="4">The sequence shown here is derived from an EMBL/GenBank/DDBJ whole genome shotgun (WGS) entry which is preliminary data.</text>
</comment>
<dbReference type="GO" id="GO:0008270">
    <property type="term" value="F:zinc ion binding"/>
    <property type="evidence" value="ECO:0007669"/>
    <property type="project" value="UniProtKB-UniRule"/>
</dbReference>
<dbReference type="GO" id="GO:0006355">
    <property type="term" value="P:regulation of DNA-templated transcription"/>
    <property type="evidence" value="ECO:0007669"/>
    <property type="project" value="UniProtKB-UniRule"/>
</dbReference>
<dbReference type="Proteomes" id="UP000289738">
    <property type="component" value="Chromosome B06"/>
</dbReference>
<organism evidence="4 5">
    <name type="scientific">Arachis hypogaea</name>
    <name type="common">Peanut</name>
    <dbReference type="NCBI Taxonomy" id="3818"/>
    <lineage>
        <taxon>Eukaryota</taxon>
        <taxon>Viridiplantae</taxon>
        <taxon>Streptophyta</taxon>
        <taxon>Embryophyta</taxon>
        <taxon>Tracheophyta</taxon>
        <taxon>Spermatophyta</taxon>
        <taxon>Magnoliopsida</taxon>
        <taxon>eudicotyledons</taxon>
        <taxon>Gunneridae</taxon>
        <taxon>Pentapetalae</taxon>
        <taxon>rosids</taxon>
        <taxon>fabids</taxon>
        <taxon>Fabales</taxon>
        <taxon>Fabaceae</taxon>
        <taxon>Papilionoideae</taxon>
        <taxon>50 kb inversion clade</taxon>
        <taxon>dalbergioids sensu lato</taxon>
        <taxon>Dalbergieae</taxon>
        <taxon>Pterocarpus clade</taxon>
        <taxon>Arachis</taxon>
    </lineage>
</organism>
<dbReference type="PANTHER" id="PTHR31669">
    <property type="entry name" value="PROTEIN FAR1-RELATED SEQUENCE 10-RELATED"/>
    <property type="match status" value="1"/>
</dbReference>
<dbReference type="InterPro" id="IPR007527">
    <property type="entry name" value="Znf_SWIM"/>
</dbReference>
<dbReference type="InterPro" id="IPR031052">
    <property type="entry name" value="FHY3/FAR1"/>
</dbReference>
<keyword evidence="2" id="KW-0479">Metal-binding</keyword>
<evidence type="ECO:0000259" key="3">
    <source>
        <dbReference type="PROSITE" id="PS50966"/>
    </source>
</evidence>